<name>A0ABN9H8S1_9NEOB</name>
<evidence type="ECO:0000256" key="1">
    <source>
        <dbReference type="SAM" id="MobiDB-lite"/>
    </source>
</evidence>
<protein>
    <submittedName>
        <fullName evidence="2">Uncharacterized protein</fullName>
    </submittedName>
</protein>
<dbReference type="Proteomes" id="UP001162483">
    <property type="component" value="Unassembled WGS sequence"/>
</dbReference>
<organism evidence="2 3">
    <name type="scientific">Staurois parvus</name>
    <dbReference type="NCBI Taxonomy" id="386267"/>
    <lineage>
        <taxon>Eukaryota</taxon>
        <taxon>Metazoa</taxon>
        <taxon>Chordata</taxon>
        <taxon>Craniata</taxon>
        <taxon>Vertebrata</taxon>
        <taxon>Euteleostomi</taxon>
        <taxon>Amphibia</taxon>
        <taxon>Batrachia</taxon>
        <taxon>Anura</taxon>
        <taxon>Neobatrachia</taxon>
        <taxon>Ranoidea</taxon>
        <taxon>Ranidae</taxon>
        <taxon>Staurois</taxon>
    </lineage>
</organism>
<feature type="non-terminal residue" evidence="2">
    <location>
        <position position="88"/>
    </location>
</feature>
<evidence type="ECO:0000313" key="2">
    <source>
        <dbReference type="EMBL" id="CAI9617539.1"/>
    </source>
</evidence>
<reference evidence="2" key="1">
    <citation type="submission" date="2023-05" db="EMBL/GenBank/DDBJ databases">
        <authorList>
            <person name="Stuckert A."/>
        </authorList>
    </citation>
    <scope>NUCLEOTIDE SEQUENCE</scope>
</reference>
<proteinExistence type="predicted"/>
<keyword evidence="3" id="KW-1185">Reference proteome</keyword>
<accession>A0ABN9H8S1</accession>
<comment type="caution">
    <text evidence="2">The sequence shown here is derived from an EMBL/GenBank/DDBJ whole genome shotgun (WGS) entry which is preliminary data.</text>
</comment>
<feature type="region of interest" description="Disordered" evidence="1">
    <location>
        <begin position="52"/>
        <end position="78"/>
    </location>
</feature>
<gene>
    <name evidence="2" type="ORF">SPARVUS_LOCUS15563265</name>
</gene>
<feature type="region of interest" description="Disordered" evidence="1">
    <location>
        <begin position="1"/>
        <end position="40"/>
    </location>
</feature>
<sequence length="88" mass="9363">MDIKGELNAEQSWGPPQYPYPYPSMQLGRSGKGGGRRAPLLLNHTRPHALTWGGAGAGGLPPKAPCPHVDGDKGHNPGRWLWRSADGG</sequence>
<dbReference type="EMBL" id="CATNWA010020271">
    <property type="protein sequence ID" value="CAI9617539.1"/>
    <property type="molecule type" value="Genomic_DNA"/>
</dbReference>
<evidence type="ECO:0000313" key="3">
    <source>
        <dbReference type="Proteomes" id="UP001162483"/>
    </source>
</evidence>